<evidence type="ECO:0000256" key="10">
    <source>
        <dbReference type="ARBA" id="ARBA00023136"/>
    </source>
</evidence>
<reference evidence="13 14" key="1">
    <citation type="journal article" date="2021" name="BMC Genomics">
        <title>Genome-resolved metagenome and metatranscriptome analyses of thermophilic composting reveal key bacterial players and their metabolic interactions.</title>
        <authorList>
            <person name="Braga L.P.P."/>
            <person name="Pereira R.V."/>
            <person name="Martins L.F."/>
            <person name="Moura L.M.S."/>
            <person name="Sanchez F.B."/>
            <person name="Patane J.S.L."/>
            <person name="da Silva A.M."/>
            <person name="Setubal J.C."/>
        </authorList>
    </citation>
    <scope>NUCLEOTIDE SEQUENCE [LARGE SCALE GENOMIC DNA]</scope>
    <source>
        <strain evidence="13">ZC4RG45</strain>
    </source>
</reference>
<evidence type="ECO:0000256" key="11">
    <source>
        <dbReference type="SAM" id="Phobius"/>
    </source>
</evidence>
<dbReference type="GO" id="GO:0006508">
    <property type="term" value="P:proteolysis"/>
    <property type="evidence" value="ECO:0007669"/>
    <property type="project" value="UniProtKB-KW"/>
</dbReference>
<keyword evidence="4 13" id="KW-0645">Protease</keyword>
<evidence type="ECO:0000256" key="5">
    <source>
        <dbReference type="ARBA" id="ARBA00022692"/>
    </source>
</evidence>
<keyword evidence="9" id="KW-0482">Metalloprotease</keyword>
<comment type="subcellular location">
    <subcellularLocation>
        <location evidence="2">Membrane</location>
        <topology evidence="2">Multi-pass membrane protein</topology>
    </subcellularLocation>
</comment>
<evidence type="ECO:0000256" key="2">
    <source>
        <dbReference type="ARBA" id="ARBA00004141"/>
    </source>
</evidence>
<feature type="transmembrane region" description="Helical" evidence="11">
    <location>
        <begin position="382"/>
        <end position="404"/>
    </location>
</feature>
<dbReference type="GO" id="GO:0008237">
    <property type="term" value="F:metallopeptidase activity"/>
    <property type="evidence" value="ECO:0007669"/>
    <property type="project" value="UniProtKB-KW"/>
</dbReference>
<evidence type="ECO:0000256" key="1">
    <source>
        <dbReference type="ARBA" id="ARBA00001947"/>
    </source>
</evidence>
<dbReference type="SUPFAM" id="SSF50156">
    <property type="entry name" value="PDZ domain-like"/>
    <property type="match status" value="1"/>
</dbReference>
<organism evidence="13 14">
    <name type="scientific">Thermocrispum agreste</name>
    <dbReference type="NCBI Taxonomy" id="37925"/>
    <lineage>
        <taxon>Bacteria</taxon>
        <taxon>Bacillati</taxon>
        <taxon>Actinomycetota</taxon>
        <taxon>Actinomycetes</taxon>
        <taxon>Pseudonocardiales</taxon>
        <taxon>Pseudonocardiaceae</taxon>
        <taxon>Thermocrispum</taxon>
    </lineage>
</organism>
<keyword evidence="7" id="KW-0862">Zinc</keyword>
<dbReference type="SMART" id="SM00228">
    <property type="entry name" value="PDZ"/>
    <property type="match status" value="1"/>
</dbReference>
<proteinExistence type="inferred from homology"/>
<dbReference type="InterPro" id="IPR041489">
    <property type="entry name" value="PDZ_6"/>
</dbReference>
<comment type="similarity">
    <text evidence="3">Belongs to the peptidase M50B family.</text>
</comment>
<evidence type="ECO:0000256" key="9">
    <source>
        <dbReference type="ARBA" id="ARBA00023049"/>
    </source>
</evidence>
<feature type="domain" description="PDZ" evidence="12">
    <location>
        <begin position="156"/>
        <end position="205"/>
    </location>
</feature>
<dbReference type="PROSITE" id="PS50106">
    <property type="entry name" value="PDZ"/>
    <property type="match status" value="1"/>
</dbReference>
<evidence type="ECO:0000256" key="4">
    <source>
        <dbReference type="ARBA" id="ARBA00022670"/>
    </source>
</evidence>
<accession>A0ABD6FJL6</accession>
<keyword evidence="6" id="KW-0378">Hydrolase</keyword>
<evidence type="ECO:0000313" key="13">
    <source>
        <dbReference type="EMBL" id="MFO7193663.1"/>
    </source>
</evidence>
<dbReference type="Proteomes" id="UP000249324">
    <property type="component" value="Unassembled WGS sequence"/>
</dbReference>
<feature type="transmembrane region" description="Helical" evidence="11">
    <location>
        <begin position="98"/>
        <end position="119"/>
    </location>
</feature>
<dbReference type="AlphaFoldDB" id="A0ABD6FJL6"/>
<dbReference type="Gene3D" id="2.30.42.10">
    <property type="match status" value="1"/>
</dbReference>
<feature type="transmembrane region" description="Helical" evidence="11">
    <location>
        <begin position="320"/>
        <end position="341"/>
    </location>
</feature>
<keyword evidence="8 11" id="KW-1133">Transmembrane helix</keyword>
<comment type="cofactor">
    <cofactor evidence="1">
        <name>Zn(2+)</name>
        <dbReference type="ChEBI" id="CHEBI:29105"/>
    </cofactor>
</comment>
<evidence type="ECO:0000259" key="12">
    <source>
        <dbReference type="PROSITE" id="PS50106"/>
    </source>
</evidence>
<dbReference type="PANTHER" id="PTHR42837">
    <property type="entry name" value="REGULATOR OF SIGMA-E PROTEASE RSEP"/>
    <property type="match status" value="1"/>
</dbReference>
<dbReference type="Pfam" id="PF02163">
    <property type="entry name" value="Peptidase_M50"/>
    <property type="match status" value="1"/>
</dbReference>
<gene>
    <name evidence="13" type="ORF">DIU77_015585</name>
</gene>
<dbReference type="InterPro" id="IPR008915">
    <property type="entry name" value="Peptidase_M50"/>
</dbReference>
<dbReference type="InterPro" id="IPR001478">
    <property type="entry name" value="PDZ"/>
</dbReference>
<evidence type="ECO:0000256" key="8">
    <source>
        <dbReference type="ARBA" id="ARBA00022989"/>
    </source>
</evidence>
<comment type="caution">
    <text evidence="13">The sequence shown here is derived from an EMBL/GenBank/DDBJ whole genome shotgun (WGS) entry which is preliminary data.</text>
</comment>
<name>A0ABD6FJL6_9PSEU</name>
<protein>
    <submittedName>
        <fullName evidence="13">Site-2 protease family protein</fullName>
    </submittedName>
</protein>
<sequence>MVYIFGVILFALGICVSIALHEAGHLAAAKMFGMKVRRYFVGFGPRVFSFRRGETEYGLKAVPLGGFCDIAGMTALDEVTPDEAPRAMWRYPVWKRTVVLAAGSFTHFVLGFVVLYLLAVSMGLPNLNGTPELAQVSCAKDATTPDELRTLTCTAPDRAPAKEAGLREGDVIVAVDGKPVDNYGEIQEIVRKHTGPLQLTVERDGRQVPITVDVVQVKRPKFDPATGNPVVRDGKPELESVGMIGVSFPRQYEYGAWEALPAAVAFTGDMFEKTWEALLRFPERIPAVVEAIFGEERDPDTPVSVVGASRIGGEAVEAGLWELFFLLLASLNFFVGVFNLLPLLPLDGGHIAVSWYEKVRDWLRKLRGKPAGGPVDYSKLSMVTMVLVVLGGAVVLLTVTADIVNPIRLFPN</sequence>
<evidence type="ECO:0000256" key="6">
    <source>
        <dbReference type="ARBA" id="ARBA00022801"/>
    </source>
</evidence>
<dbReference type="CDD" id="cd06163">
    <property type="entry name" value="S2P-M50_PDZ_RseP-like"/>
    <property type="match status" value="1"/>
</dbReference>
<keyword evidence="10 11" id="KW-0472">Membrane</keyword>
<dbReference type="EMBL" id="QGUI02000251">
    <property type="protein sequence ID" value="MFO7193663.1"/>
    <property type="molecule type" value="Genomic_DNA"/>
</dbReference>
<evidence type="ECO:0000313" key="14">
    <source>
        <dbReference type="Proteomes" id="UP000249324"/>
    </source>
</evidence>
<evidence type="ECO:0000256" key="3">
    <source>
        <dbReference type="ARBA" id="ARBA00007931"/>
    </source>
</evidence>
<keyword evidence="5 11" id="KW-0812">Transmembrane</keyword>
<dbReference type="InterPro" id="IPR036034">
    <property type="entry name" value="PDZ_sf"/>
</dbReference>
<dbReference type="CDD" id="cd23081">
    <property type="entry name" value="cpPDZ_EcRseP-like"/>
    <property type="match status" value="1"/>
</dbReference>
<dbReference type="PANTHER" id="PTHR42837:SF2">
    <property type="entry name" value="MEMBRANE METALLOPROTEASE ARASP2, CHLOROPLASTIC-RELATED"/>
    <property type="match status" value="1"/>
</dbReference>
<dbReference type="GO" id="GO:0016020">
    <property type="term" value="C:membrane"/>
    <property type="evidence" value="ECO:0007669"/>
    <property type="project" value="UniProtKB-SubCell"/>
</dbReference>
<dbReference type="InterPro" id="IPR004387">
    <property type="entry name" value="Pept_M50_Zn"/>
</dbReference>
<evidence type="ECO:0000256" key="7">
    <source>
        <dbReference type="ARBA" id="ARBA00022833"/>
    </source>
</evidence>
<dbReference type="Pfam" id="PF17820">
    <property type="entry name" value="PDZ_6"/>
    <property type="match status" value="1"/>
</dbReference>